<reference evidence="6 9" key="3">
    <citation type="submission" date="2016-10" db="EMBL/GenBank/DDBJ databases">
        <title>Genome sequence of Nocardia seriolae strain EM150506, isolated from Anguila japonica.</title>
        <authorList>
            <person name="Han H.-J."/>
        </authorList>
    </citation>
    <scope>NUCLEOTIDE SEQUENCE [LARGE SCALE GENOMIC DNA]</scope>
    <source>
        <strain evidence="6 9">EM150506</strain>
    </source>
</reference>
<feature type="transmembrane region" description="Helical" evidence="5">
    <location>
        <begin position="225"/>
        <end position="243"/>
    </location>
</feature>
<keyword evidence="4 5" id="KW-0472">Membrane</keyword>
<reference evidence="7 8" key="2">
    <citation type="journal article" date="2016" name="Genome Announc.">
        <title>Draft Genome Sequence of Erythromycin- and Oxytetracycline-Sensitive Nocardia seriolae Strain U-1 (NBRC 110359).</title>
        <authorList>
            <person name="Imajoh M."/>
            <person name="Sukeda M."/>
            <person name="Shimizu M."/>
            <person name="Yamane J."/>
            <person name="Ohnishi K."/>
            <person name="Oshima S."/>
        </authorList>
    </citation>
    <scope>NUCLEOTIDE SEQUENCE [LARGE SCALE GENOMIC DNA]</scope>
    <source>
        <strain evidence="7 8">U-1</strain>
    </source>
</reference>
<evidence type="ECO:0000256" key="3">
    <source>
        <dbReference type="ARBA" id="ARBA00022989"/>
    </source>
</evidence>
<dbReference type="RefSeq" id="WP_052086179.1">
    <property type="nucleotide sequence ID" value="NZ_AP028458.1"/>
</dbReference>
<evidence type="ECO:0000313" key="7">
    <source>
        <dbReference type="EMBL" id="GAP27836.1"/>
    </source>
</evidence>
<keyword evidence="3 5" id="KW-1133">Transmembrane helix</keyword>
<sequence>MIEGMVIEAAPATPVVKSRRSRLSALWLPATYSYVGLLTLITVALTMVSAKNETRIVLHASTNLHNLTKGRFGTLFSSAFLVGEGAATVFIIVPLLACLLALAERRFGAVKLVHTFFIGHVGATVLVAVGLWVAVRSHLMPNSITMVEDVGVSYGTMAVVGALIAVLPAHRRFVWAASWLTLALGGVMVWHTFTNVGHFLALCLGLGVGRLMIRRQVTPSHPLNWPETLLLAVGSVFACLVLLA</sequence>
<accession>A0ABC9YRX0</accession>
<keyword evidence="2 5" id="KW-0812">Transmembrane</keyword>
<evidence type="ECO:0000313" key="8">
    <source>
        <dbReference type="Proteomes" id="UP000037179"/>
    </source>
</evidence>
<organism evidence="7 8">
    <name type="scientific">Nocardia seriolae</name>
    <dbReference type="NCBI Taxonomy" id="37332"/>
    <lineage>
        <taxon>Bacteria</taxon>
        <taxon>Bacillati</taxon>
        <taxon>Actinomycetota</taxon>
        <taxon>Actinomycetes</taxon>
        <taxon>Mycobacteriales</taxon>
        <taxon>Nocardiaceae</taxon>
        <taxon>Nocardia</taxon>
    </lineage>
</organism>
<dbReference type="InterPro" id="IPR046862">
    <property type="entry name" value="Rhomboid_2"/>
</dbReference>
<evidence type="ECO:0000313" key="9">
    <source>
        <dbReference type="Proteomes" id="UP000180166"/>
    </source>
</evidence>
<gene>
    <name evidence="6" type="ORF">NS506_07185</name>
    <name evidence="7" type="ORF">NSK11_contig00024-0001</name>
</gene>
<dbReference type="Pfam" id="PF20401">
    <property type="entry name" value="Rhomboid_2"/>
    <property type="match status" value="1"/>
</dbReference>
<dbReference type="KEGG" id="nsr:NS506_07185"/>
<dbReference type="EMBL" id="BBYQ01000024">
    <property type="protein sequence ID" value="GAP27836.1"/>
    <property type="molecule type" value="Genomic_DNA"/>
</dbReference>
<evidence type="ECO:0000256" key="2">
    <source>
        <dbReference type="ARBA" id="ARBA00022692"/>
    </source>
</evidence>
<dbReference type="GO" id="GO:0016020">
    <property type="term" value="C:membrane"/>
    <property type="evidence" value="ECO:0007669"/>
    <property type="project" value="UniProtKB-SubCell"/>
</dbReference>
<evidence type="ECO:0000313" key="6">
    <source>
        <dbReference type="EMBL" id="APB01210.1"/>
    </source>
</evidence>
<dbReference type="InterPro" id="IPR035952">
    <property type="entry name" value="Rhomboid-like_sf"/>
</dbReference>
<dbReference type="Proteomes" id="UP000180166">
    <property type="component" value="Chromosome"/>
</dbReference>
<feature type="transmembrane region" description="Helical" evidence="5">
    <location>
        <begin position="115"/>
        <end position="135"/>
    </location>
</feature>
<feature type="transmembrane region" description="Helical" evidence="5">
    <location>
        <begin position="79"/>
        <end position="103"/>
    </location>
</feature>
<evidence type="ECO:0000256" key="4">
    <source>
        <dbReference type="ARBA" id="ARBA00023136"/>
    </source>
</evidence>
<reference evidence="8" key="1">
    <citation type="submission" date="2015-07" db="EMBL/GenBank/DDBJ databases">
        <title>Nocardia seriolae U-1 whole genome shotgun sequence.</title>
        <authorList>
            <person name="Imajoh M."/>
            <person name="Fukumoto Y."/>
            <person name="Sukeda M."/>
            <person name="Yamane J."/>
            <person name="Yamasaki K."/>
            <person name="Shimizu M."/>
            <person name="Ohnishi K."/>
            <person name="Oshima S."/>
        </authorList>
    </citation>
    <scope>NUCLEOTIDE SEQUENCE [LARGE SCALE GENOMIC DNA]</scope>
    <source>
        <strain evidence="8">U-1</strain>
    </source>
</reference>
<keyword evidence="8" id="KW-1185">Reference proteome</keyword>
<dbReference type="Proteomes" id="UP000037179">
    <property type="component" value="Unassembled WGS sequence"/>
</dbReference>
<comment type="subcellular location">
    <subcellularLocation>
        <location evidence="1">Membrane</location>
        <topology evidence="1">Multi-pass membrane protein</topology>
    </subcellularLocation>
</comment>
<dbReference type="EMBL" id="CP017839">
    <property type="protein sequence ID" value="APB01210.1"/>
    <property type="molecule type" value="Genomic_DNA"/>
</dbReference>
<dbReference type="AlphaFoldDB" id="A0ABC9YRX0"/>
<name>A0ABC9YRX0_9NOCA</name>
<feature type="transmembrane region" description="Helical" evidence="5">
    <location>
        <begin position="150"/>
        <end position="166"/>
    </location>
</feature>
<feature type="transmembrane region" description="Helical" evidence="5">
    <location>
        <begin position="26"/>
        <end position="48"/>
    </location>
</feature>
<evidence type="ECO:0000256" key="5">
    <source>
        <dbReference type="SAM" id="Phobius"/>
    </source>
</evidence>
<dbReference type="SUPFAM" id="SSF144091">
    <property type="entry name" value="Rhomboid-like"/>
    <property type="match status" value="1"/>
</dbReference>
<evidence type="ECO:0000256" key="1">
    <source>
        <dbReference type="ARBA" id="ARBA00004141"/>
    </source>
</evidence>
<proteinExistence type="predicted"/>
<feature type="transmembrane region" description="Helical" evidence="5">
    <location>
        <begin position="173"/>
        <end position="190"/>
    </location>
</feature>
<protein>
    <submittedName>
        <fullName evidence="7">Uncharacterized protein</fullName>
    </submittedName>
</protein>